<evidence type="ECO:0000256" key="8">
    <source>
        <dbReference type="ARBA" id="ARBA00022927"/>
    </source>
</evidence>
<organism evidence="14">
    <name type="scientific">Absidia glauca</name>
    <name type="common">Pin mould</name>
    <dbReference type="NCBI Taxonomy" id="4829"/>
    <lineage>
        <taxon>Eukaryota</taxon>
        <taxon>Fungi</taxon>
        <taxon>Fungi incertae sedis</taxon>
        <taxon>Mucoromycota</taxon>
        <taxon>Mucoromycotina</taxon>
        <taxon>Mucoromycetes</taxon>
        <taxon>Mucorales</taxon>
        <taxon>Cunninghamellaceae</taxon>
        <taxon>Absidia</taxon>
    </lineage>
</organism>
<keyword evidence="7" id="KW-0931">ER-Golgi transport</keyword>
<keyword evidence="9 13" id="KW-1133">Transmembrane helix</keyword>
<evidence type="ECO:0000256" key="5">
    <source>
        <dbReference type="ARBA" id="ARBA00022737"/>
    </source>
</evidence>
<dbReference type="GO" id="GO:0015031">
    <property type="term" value="P:protein transport"/>
    <property type="evidence" value="ECO:0007669"/>
    <property type="project" value="UniProtKB-KW"/>
</dbReference>
<dbReference type="PROSITE" id="PS50082">
    <property type="entry name" value="WD_REPEATS_2"/>
    <property type="match status" value="1"/>
</dbReference>
<keyword evidence="5" id="KW-0677">Repeat</keyword>
<keyword evidence="10 13" id="KW-0472">Membrane</keyword>
<keyword evidence="6" id="KW-0256">Endoplasmic reticulum</keyword>
<keyword evidence="2" id="KW-0813">Transport</keyword>
<dbReference type="GO" id="GO:0005789">
    <property type="term" value="C:endoplasmic reticulum membrane"/>
    <property type="evidence" value="ECO:0007669"/>
    <property type="project" value="UniProtKB-SubCell"/>
</dbReference>
<dbReference type="AlphaFoldDB" id="A0A163TK17"/>
<evidence type="ECO:0000256" key="4">
    <source>
        <dbReference type="ARBA" id="ARBA00022692"/>
    </source>
</evidence>
<keyword evidence="8" id="KW-0653">Protein transport</keyword>
<evidence type="ECO:0000256" key="1">
    <source>
        <dbReference type="ARBA" id="ARBA00004389"/>
    </source>
</evidence>
<dbReference type="InterPro" id="IPR015943">
    <property type="entry name" value="WD40/YVTN_repeat-like_dom_sf"/>
</dbReference>
<evidence type="ECO:0000256" key="10">
    <source>
        <dbReference type="ARBA" id="ARBA00023136"/>
    </source>
</evidence>
<reference evidence="14" key="1">
    <citation type="submission" date="2016-04" db="EMBL/GenBank/DDBJ databases">
        <authorList>
            <person name="Evans L.H."/>
            <person name="Alamgir A."/>
            <person name="Owens N."/>
            <person name="Weber N.D."/>
            <person name="Virtaneva K."/>
            <person name="Barbian K."/>
            <person name="Babar A."/>
            <person name="Rosenke K."/>
        </authorList>
    </citation>
    <scope>NUCLEOTIDE SEQUENCE [LARGE SCALE GENOMIC DNA]</scope>
    <source>
        <strain evidence="14">CBS 101.48</strain>
    </source>
</reference>
<dbReference type="InParanoid" id="A0A163TK17"/>
<accession>A0A163TK17</accession>
<feature type="repeat" description="WD" evidence="11">
    <location>
        <begin position="258"/>
        <end position="291"/>
    </location>
</feature>
<dbReference type="Pfam" id="PF00400">
    <property type="entry name" value="WD40"/>
    <property type="match status" value="2"/>
</dbReference>
<evidence type="ECO:0000256" key="7">
    <source>
        <dbReference type="ARBA" id="ARBA00022892"/>
    </source>
</evidence>
<evidence type="ECO:0000256" key="13">
    <source>
        <dbReference type="SAM" id="Phobius"/>
    </source>
</evidence>
<dbReference type="SUPFAM" id="SSF50998">
    <property type="entry name" value="Quinoprotein alcohol dehydrogenase-like"/>
    <property type="match status" value="1"/>
</dbReference>
<evidence type="ECO:0000256" key="12">
    <source>
        <dbReference type="SAM" id="MobiDB-lite"/>
    </source>
</evidence>
<evidence type="ECO:0000256" key="2">
    <source>
        <dbReference type="ARBA" id="ARBA00022448"/>
    </source>
</evidence>
<dbReference type="OMA" id="KAHEFPP"/>
<dbReference type="InterPro" id="IPR001680">
    <property type="entry name" value="WD40_rpt"/>
</dbReference>
<proteinExistence type="predicted"/>
<evidence type="ECO:0000256" key="6">
    <source>
        <dbReference type="ARBA" id="ARBA00022824"/>
    </source>
</evidence>
<dbReference type="GO" id="GO:0006888">
    <property type="term" value="P:endoplasmic reticulum to Golgi vesicle-mediated transport"/>
    <property type="evidence" value="ECO:0007669"/>
    <property type="project" value="TreeGrafter"/>
</dbReference>
<gene>
    <name evidence="14" type="primary">ABSGL_11397.1 scaffold 12295</name>
</gene>
<dbReference type="InterPro" id="IPR045260">
    <property type="entry name" value="Sec12-like"/>
</dbReference>
<sequence>MLAPCPSFAVNVGIPIFGLGFTRNNELVVCGGGGAGRSGVKNKLSSYRVDLRRKDLEEEAVFDVSSDEDAPMCLALHPSKAVRFSKDGSLLATGATDGVVNVFKYPSLETLTSVKVVENNDVLDVDINDEGAKLTAVIPDALKLVSLRGRTLGTVIQTVSSSTIHKKHTLQFRAFRYGSGLSENLGFAVANGIGKSKGGFIVVLDAHTLEVKQVRQVSKKPITTFCLSPDGSVLGYGSADFSISLLEAATLRVLTEVKKAHGFSITSMAISPDRRILVSGSADNTCRVVDLPLQFAPAHLNPLHTILLAIVVAGVLLLLTSYFNVDHLLKKDEQMVSILPMPTTENRIVDITPSIAIPSATTDAFTPTPTAAEKEEPTNFATTASPDPTIIVKETVVVKEEL</sequence>
<dbReference type="SMART" id="SM00320">
    <property type="entry name" value="WD40"/>
    <property type="match status" value="3"/>
</dbReference>
<protein>
    <submittedName>
        <fullName evidence="14">Uncharacterized protein</fullName>
    </submittedName>
</protein>
<evidence type="ECO:0000256" key="3">
    <source>
        <dbReference type="ARBA" id="ARBA00022574"/>
    </source>
</evidence>
<feature type="compositionally biased region" description="Low complexity" evidence="12">
    <location>
        <begin position="362"/>
        <end position="371"/>
    </location>
</feature>
<keyword evidence="4 13" id="KW-0812">Transmembrane</keyword>
<comment type="subcellular location">
    <subcellularLocation>
        <location evidence="1">Endoplasmic reticulum membrane</location>
        <topology evidence="1">Single-pass membrane protein</topology>
    </subcellularLocation>
</comment>
<name>A0A163TK17_ABSGL</name>
<feature type="transmembrane region" description="Helical" evidence="13">
    <location>
        <begin position="303"/>
        <end position="325"/>
    </location>
</feature>
<keyword evidence="15" id="KW-1185">Reference proteome</keyword>
<evidence type="ECO:0000256" key="11">
    <source>
        <dbReference type="PROSITE-ProRule" id="PRU00221"/>
    </source>
</evidence>
<feature type="region of interest" description="Disordered" evidence="12">
    <location>
        <begin position="362"/>
        <end position="385"/>
    </location>
</feature>
<dbReference type="PANTHER" id="PTHR23284:SF0">
    <property type="entry name" value="PROLACTIN REGULATORY ELEMENT-BINDING PROTEIN"/>
    <property type="match status" value="1"/>
</dbReference>
<evidence type="ECO:0000313" key="15">
    <source>
        <dbReference type="Proteomes" id="UP000078561"/>
    </source>
</evidence>
<dbReference type="STRING" id="4829.A0A163TK17"/>
<dbReference type="OrthoDB" id="2013972at2759"/>
<dbReference type="Proteomes" id="UP000078561">
    <property type="component" value="Unassembled WGS sequence"/>
</dbReference>
<evidence type="ECO:0000256" key="9">
    <source>
        <dbReference type="ARBA" id="ARBA00022989"/>
    </source>
</evidence>
<keyword evidence="3 11" id="KW-0853">WD repeat</keyword>
<dbReference type="FunCoup" id="A0A163TK17">
    <property type="interactions" value="89"/>
</dbReference>
<dbReference type="InterPro" id="IPR011047">
    <property type="entry name" value="Quinoprotein_ADH-like_sf"/>
</dbReference>
<dbReference type="PANTHER" id="PTHR23284">
    <property type="entry name" value="PROLACTIN REGULATORY ELEMENT BINDING PROTEIN"/>
    <property type="match status" value="1"/>
</dbReference>
<dbReference type="GO" id="GO:0005085">
    <property type="term" value="F:guanyl-nucleotide exchange factor activity"/>
    <property type="evidence" value="ECO:0007669"/>
    <property type="project" value="InterPro"/>
</dbReference>
<dbReference type="Gene3D" id="2.130.10.10">
    <property type="entry name" value="YVTN repeat-like/Quinoprotein amine dehydrogenase"/>
    <property type="match status" value="2"/>
</dbReference>
<dbReference type="GO" id="GO:0003400">
    <property type="term" value="P:regulation of COPII vesicle coating"/>
    <property type="evidence" value="ECO:0007669"/>
    <property type="project" value="TreeGrafter"/>
</dbReference>
<dbReference type="EMBL" id="LT554468">
    <property type="protein sequence ID" value="SAM05522.1"/>
    <property type="molecule type" value="Genomic_DNA"/>
</dbReference>
<evidence type="ECO:0000313" key="14">
    <source>
        <dbReference type="EMBL" id="SAM05522.1"/>
    </source>
</evidence>